<organism evidence="9 10">
    <name type="scientific">Zhihengliuella alba</name>
    <dbReference type="NCBI Taxonomy" id="547018"/>
    <lineage>
        <taxon>Bacteria</taxon>
        <taxon>Bacillati</taxon>
        <taxon>Actinomycetota</taxon>
        <taxon>Actinomycetes</taxon>
        <taxon>Micrococcales</taxon>
        <taxon>Micrococcaceae</taxon>
        <taxon>Zhihengliuella</taxon>
    </lineage>
</organism>
<sequence length="523" mass="54440">MSRAAPDAAITEEDRAAWRALWALAIGFFMILVDSTIVTTAMPAIMSGLDAGVSGVVWVHSSYLLALVVPMLITGRLGDRYGPKNLYLVGLGVFTAASLACGLAGDLTTLVVARVAQGLGASLMTPQSMTFITRLFPAQRRGTAMGVWGAIAGIASLAGPLLGGILTDSLGWEWIFFVNVPIGVVTFWRVVVAVPRLETHARTVDWAGVGLSAVGILLLVFGLQEAESYDWGPVVGWVGIWHLIAAGAVIMVVFVLWQSAQGRWWPRLDPLVPLGLFRDRNFTLATAAVTCMGLVIYCLNIPIMFYLQSVRGTTPTVAALLIAPMAVVGALLARYAGSLVNRRDPRIQAALGFFCFGGSIIGYGLLLPLDIPLPWLLVPAALMGAGSAFVWPAISLTATRDLDHSNAGAGSGIYNTSRQLGGVVGSAVVALLMEARISASVAAQAAAPASGDGTAAAARGVGDPGELLAGAIPPQLAEAVATGLGQSLLLPGCAALLGGVLALGFRHVRDDERADERVLDSPS</sequence>
<feature type="transmembrane region" description="Helical" evidence="7">
    <location>
        <begin position="204"/>
        <end position="223"/>
    </location>
</feature>
<dbReference type="PANTHER" id="PTHR42718:SF42">
    <property type="entry name" value="EXPORT PROTEIN"/>
    <property type="match status" value="1"/>
</dbReference>
<dbReference type="RefSeq" id="WP_344883010.1">
    <property type="nucleotide sequence ID" value="NZ_BAABCJ010000002.1"/>
</dbReference>
<comment type="caution">
    <text evidence="9">The sequence shown here is derived from an EMBL/GenBank/DDBJ whole genome shotgun (WGS) entry which is preliminary data.</text>
</comment>
<dbReference type="EMBL" id="BAABCJ010000002">
    <property type="protein sequence ID" value="GAA3704352.1"/>
    <property type="molecule type" value="Genomic_DNA"/>
</dbReference>
<evidence type="ECO:0000256" key="6">
    <source>
        <dbReference type="ARBA" id="ARBA00023136"/>
    </source>
</evidence>
<dbReference type="PROSITE" id="PS50850">
    <property type="entry name" value="MFS"/>
    <property type="match status" value="1"/>
</dbReference>
<evidence type="ECO:0000313" key="10">
    <source>
        <dbReference type="Proteomes" id="UP001501536"/>
    </source>
</evidence>
<dbReference type="PANTHER" id="PTHR42718">
    <property type="entry name" value="MAJOR FACILITATOR SUPERFAMILY MULTIDRUG TRANSPORTER MFSC"/>
    <property type="match status" value="1"/>
</dbReference>
<keyword evidence="2" id="KW-0813">Transport</keyword>
<dbReference type="InterPro" id="IPR036259">
    <property type="entry name" value="MFS_trans_sf"/>
</dbReference>
<evidence type="ECO:0000256" key="1">
    <source>
        <dbReference type="ARBA" id="ARBA00004651"/>
    </source>
</evidence>
<reference evidence="10" key="1">
    <citation type="journal article" date="2019" name="Int. J. Syst. Evol. Microbiol.">
        <title>The Global Catalogue of Microorganisms (GCM) 10K type strain sequencing project: providing services to taxonomists for standard genome sequencing and annotation.</title>
        <authorList>
            <consortium name="The Broad Institute Genomics Platform"/>
            <consortium name="The Broad Institute Genome Sequencing Center for Infectious Disease"/>
            <person name="Wu L."/>
            <person name="Ma J."/>
        </authorList>
    </citation>
    <scope>NUCLEOTIDE SEQUENCE [LARGE SCALE GENOMIC DNA]</scope>
    <source>
        <strain evidence="10">JCM 16961</strain>
    </source>
</reference>
<protein>
    <submittedName>
        <fullName evidence="9">DHA2 family efflux MFS transporter permease subunit</fullName>
    </submittedName>
</protein>
<dbReference type="Gene3D" id="1.20.1720.10">
    <property type="entry name" value="Multidrug resistance protein D"/>
    <property type="match status" value="1"/>
</dbReference>
<gene>
    <name evidence="9" type="ORF">GCM10022377_17530</name>
</gene>
<feature type="transmembrane region" description="Helical" evidence="7">
    <location>
        <begin position="21"/>
        <end position="45"/>
    </location>
</feature>
<feature type="transmembrane region" description="Helical" evidence="7">
    <location>
        <begin position="144"/>
        <end position="166"/>
    </location>
</feature>
<evidence type="ECO:0000259" key="8">
    <source>
        <dbReference type="PROSITE" id="PS50850"/>
    </source>
</evidence>
<evidence type="ECO:0000313" key="9">
    <source>
        <dbReference type="EMBL" id="GAA3704352.1"/>
    </source>
</evidence>
<feature type="domain" description="Major facilitator superfamily (MFS) profile" evidence="8">
    <location>
        <begin position="20"/>
        <end position="510"/>
    </location>
</feature>
<dbReference type="InterPro" id="IPR020846">
    <property type="entry name" value="MFS_dom"/>
</dbReference>
<evidence type="ECO:0000256" key="5">
    <source>
        <dbReference type="ARBA" id="ARBA00022989"/>
    </source>
</evidence>
<name>A0ABP7DHC6_9MICC</name>
<evidence type="ECO:0000256" key="2">
    <source>
        <dbReference type="ARBA" id="ARBA00022448"/>
    </source>
</evidence>
<dbReference type="PRINTS" id="PR01036">
    <property type="entry name" value="TCRTETB"/>
</dbReference>
<keyword evidence="5 7" id="KW-1133">Transmembrane helix</keyword>
<keyword evidence="10" id="KW-1185">Reference proteome</keyword>
<dbReference type="Gene3D" id="1.20.1250.20">
    <property type="entry name" value="MFS general substrate transporter like domains"/>
    <property type="match status" value="1"/>
</dbReference>
<feature type="transmembrane region" description="Helical" evidence="7">
    <location>
        <begin position="349"/>
        <end position="369"/>
    </location>
</feature>
<feature type="transmembrane region" description="Helical" evidence="7">
    <location>
        <begin position="375"/>
        <end position="394"/>
    </location>
</feature>
<evidence type="ECO:0000256" key="7">
    <source>
        <dbReference type="SAM" id="Phobius"/>
    </source>
</evidence>
<feature type="transmembrane region" description="Helical" evidence="7">
    <location>
        <begin position="111"/>
        <end position="132"/>
    </location>
</feature>
<feature type="transmembrane region" description="Helical" evidence="7">
    <location>
        <begin position="282"/>
        <end position="305"/>
    </location>
</feature>
<dbReference type="Proteomes" id="UP001501536">
    <property type="component" value="Unassembled WGS sequence"/>
</dbReference>
<keyword evidence="4 7" id="KW-0812">Transmembrane</keyword>
<dbReference type="InterPro" id="IPR011701">
    <property type="entry name" value="MFS"/>
</dbReference>
<feature type="transmembrane region" description="Helical" evidence="7">
    <location>
        <begin position="51"/>
        <end position="73"/>
    </location>
</feature>
<feature type="transmembrane region" description="Helical" evidence="7">
    <location>
        <begin position="172"/>
        <end position="192"/>
    </location>
</feature>
<feature type="transmembrane region" description="Helical" evidence="7">
    <location>
        <begin position="235"/>
        <end position="257"/>
    </location>
</feature>
<feature type="transmembrane region" description="Helical" evidence="7">
    <location>
        <begin position="85"/>
        <end position="105"/>
    </location>
</feature>
<dbReference type="InterPro" id="IPR004638">
    <property type="entry name" value="EmrB-like"/>
</dbReference>
<dbReference type="Pfam" id="PF07690">
    <property type="entry name" value="MFS_1"/>
    <property type="match status" value="2"/>
</dbReference>
<keyword evidence="6 7" id="KW-0472">Membrane</keyword>
<dbReference type="NCBIfam" id="TIGR00711">
    <property type="entry name" value="efflux_EmrB"/>
    <property type="match status" value="1"/>
</dbReference>
<dbReference type="SUPFAM" id="SSF103473">
    <property type="entry name" value="MFS general substrate transporter"/>
    <property type="match status" value="1"/>
</dbReference>
<accession>A0ABP7DHC6</accession>
<feature type="transmembrane region" description="Helical" evidence="7">
    <location>
        <begin position="317"/>
        <end position="337"/>
    </location>
</feature>
<keyword evidence="3" id="KW-1003">Cell membrane</keyword>
<evidence type="ECO:0000256" key="4">
    <source>
        <dbReference type="ARBA" id="ARBA00022692"/>
    </source>
</evidence>
<proteinExistence type="predicted"/>
<comment type="subcellular location">
    <subcellularLocation>
        <location evidence="1">Cell membrane</location>
        <topology evidence="1">Multi-pass membrane protein</topology>
    </subcellularLocation>
</comment>
<evidence type="ECO:0000256" key="3">
    <source>
        <dbReference type="ARBA" id="ARBA00022475"/>
    </source>
</evidence>